<dbReference type="SUPFAM" id="SSF51569">
    <property type="entry name" value="Aldolase"/>
    <property type="match status" value="1"/>
</dbReference>
<dbReference type="PANTHER" id="PTHR42966:SF3">
    <property type="entry name" value="BLR5971 PROTEIN"/>
    <property type="match status" value="1"/>
</dbReference>
<dbReference type="InterPro" id="IPR051690">
    <property type="entry name" value="PseI-like"/>
</dbReference>
<proteinExistence type="predicted"/>
<accession>A0A6G3Y123</accession>
<dbReference type="EMBL" id="JAAGMN010010555">
    <property type="protein sequence ID" value="NEE23775.1"/>
    <property type="molecule type" value="Genomic_DNA"/>
</dbReference>
<dbReference type="InterPro" id="IPR013785">
    <property type="entry name" value="Aldolase_TIM"/>
</dbReference>
<dbReference type="AlphaFoldDB" id="A0A6G3Y123"/>
<protein>
    <submittedName>
        <fullName evidence="1">N-acetylneuraminate synthase</fullName>
    </submittedName>
</protein>
<organism evidence="1">
    <name type="scientific">Streptomyces sp. SID7499</name>
    <dbReference type="NCBI Taxonomy" id="2706086"/>
    <lineage>
        <taxon>Bacteria</taxon>
        <taxon>Bacillati</taxon>
        <taxon>Actinomycetota</taxon>
        <taxon>Actinomycetes</taxon>
        <taxon>Kitasatosporales</taxon>
        <taxon>Streptomycetaceae</taxon>
        <taxon>Streptomyces</taxon>
    </lineage>
</organism>
<dbReference type="PANTHER" id="PTHR42966">
    <property type="entry name" value="N-ACETYLNEURAMINATE SYNTHASE"/>
    <property type="match status" value="1"/>
</dbReference>
<sequence length="55" mass="5706">MSTSRLRTFGTRTAGPGNPVYITGEIGINHNGELDNAIALIDAAAEAGCDAVKFQ</sequence>
<comment type="caution">
    <text evidence="1">The sequence shown here is derived from an EMBL/GenBank/DDBJ whole genome shotgun (WGS) entry which is preliminary data.</text>
</comment>
<name>A0A6G3Y123_9ACTN</name>
<evidence type="ECO:0000313" key="1">
    <source>
        <dbReference type="EMBL" id="NEE23775.1"/>
    </source>
</evidence>
<gene>
    <name evidence="1" type="ORF">G3M58_97140</name>
</gene>
<dbReference type="Gene3D" id="3.20.20.70">
    <property type="entry name" value="Aldolase class I"/>
    <property type="match status" value="1"/>
</dbReference>
<reference evidence="1" key="1">
    <citation type="submission" date="2020-01" db="EMBL/GenBank/DDBJ databases">
        <title>Insect and environment-associated Actinomycetes.</title>
        <authorList>
            <person name="Currrie C."/>
            <person name="Chevrette M."/>
            <person name="Carlson C."/>
            <person name="Stubbendieck R."/>
            <person name="Wendt-Pienkowski E."/>
        </authorList>
    </citation>
    <scope>NUCLEOTIDE SEQUENCE</scope>
    <source>
        <strain evidence="1">SID7499</strain>
    </source>
</reference>
<feature type="non-terminal residue" evidence="1">
    <location>
        <position position="55"/>
    </location>
</feature>
<dbReference type="GO" id="GO:0047444">
    <property type="term" value="F:N-acylneuraminate-9-phosphate synthase activity"/>
    <property type="evidence" value="ECO:0007669"/>
    <property type="project" value="TreeGrafter"/>
</dbReference>